<dbReference type="CDD" id="cd04369">
    <property type="entry name" value="Bromodomain"/>
    <property type="match status" value="1"/>
</dbReference>
<keyword evidence="6" id="KW-1185">Reference proteome</keyword>
<feature type="region of interest" description="Disordered" evidence="3">
    <location>
        <begin position="223"/>
        <end position="259"/>
    </location>
</feature>
<feature type="region of interest" description="Disordered" evidence="3">
    <location>
        <begin position="705"/>
        <end position="759"/>
    </location>
</feature>
<dbReference type="InterPro" id="IPR036427">
    <property type="entry name" value="Bromodomain-like_sf"/>
</dbReference>
<dbReference type="AlphaFoldDB" id="A0A2A9NZR2"/>
<feature type="compositionally biased region" description="Basic and acidic residues" evidence="3">
    <location>
        <begin position="849"/>
        <end position="859"/>
    </location>
</feature>
<feature type="domain" description="Bromo" evidence="4">
    <location>
        <begin position="95"/>
        <end position="165"/>
    </location>
</feature>
<keyword evidence="1 2" id="KW-0103">Bromodomain</keyword>
<evidence type="ECO:0000313" key="6">
    <source>
        <dbReference type="Proteomes" id="UP000242287"/>
    </source>
</evidence>
<evidence type="ECO:0000259" key="4">
    <source>
        <dbReference type="PROSITE" id="PS50014"/>
    </source>
</evidence>
<feature type="region of interest" description="Disordered" evidence="3">
    <location>
        <begin position="849"/>
        <end position="868"/>
    </location>
</feature>
<evidence type="ECO:0000256" key="1">
    <source>
        <dbReference type="ARBA" id="ARBA00023117"/>
    </source>
</evidence>
<evidence type="ECO:0000313" key="5">
    <source>
        <dbReference type="EMBL" id="PFH53620.1"/>
    </source>
</evidence>
<dbReference type="InterPro" id="IPR001487">
    <property type="entry name" value="Bromodomain"/>
</dbReference>
<evidence type="ECO:0000256" key="3">
    <source>
        <dbReference type="SAM" id="MobiDB-lite"/>
    </source>
</evidence>
<dbReference type="GO" id="GO:0006357">
    <property type="term" value="P:regulation of transcription by RNA polymerase II"/>
    <property type="evidence" value="ECO:0007669"/>
    <property type="project" value="TreeGrafter"/>
</dbReference>
<proteinExistence type="predicted"/>
<reference evidence="5 6" key="1">
    <citation type="submission" date="2014-02" db="EMBL/GenBank/DDBJ databases">
        <title>Transposable element dynamics among asymbiotic and ectomycorrhizal Amanita fungi.</title>
        <authorList>
            <consortium name="DOE Joint Genome Institute"/>
            <person name="Hess J."/>
            <person name="Skrede I."/>
            <person name="Wolfe B."/>
            <person name="LaButti K."/>
            <person name="Ohm R.A."/>
            <person name="Grigoriev I.V."/>
            <person name="Pringle A."/>
        </authorList>
    </citation>
    <scope>NUCLEOTIDE SEQUENCE [LARGE SCALE GENOMIC DNA]</scope>
    <source>
        <strain evidence="5 6">SKay4041</strain>
    </source>
</reference>
<dbReference type="EMBL" id="KZ301973">
    <property type="protein sequence ID" value="PFH53620.1"/>
    <property type="molecule type" value="Genomic_DNA"/>
</dbReference>
<gene>
    <name evidence="5" type="ORF">AMATHDRAFT_54825</name>
</gene>
<dbReference type="PANTHER" id="PTHR22881:SF27">
    <property type="entry name" value="BROMODOMAIN CONTAINING 7_9"/>
    <property type="match status" value="1"/>
</dbReference>
<protein>
    <recommendedName>
        <fullName evidence="4">Bromo domain-containing protein</fullName>
    </recommendedName>
</protein>
<dbReference type="STRING" id="703135.A0A2A9NZR2"/>
<dbReference type="OrthoDB" id="21449at2759"/>
<dbReference type="Pfam" id="PF00439">
    <property type="entry name" value="Bromodomain"/>
    <property type="match status" value="1"/>
</dbReference>
<dbReference type="PANTHER" id="PTHR22881">
    <property type="entry name" value="BROMODOMAIN CONTAINING PROTEIN"/>
    <property type="match status" value="1"/>
</dbReference>
<sequence>MNEPNVFSPPYSLPASPSQSQPRASSTNSSGLTLVLPSLKTLKTSKNSKKSAKNRADPYFAGNFQDADFVEKKPLRPIKLKPLKEVLTKLIAQIKKKDDYAFFLRPVDPEQVPGYTDVINHPMDLGTMSTKVERGKYRSLEEFASDLRLVASNAKTFNPPGSIYHTEAERIEAWGLDHIAKAAPTVIQYETDWNIDIERDDDTHAVDIDNDDDASMEVEESVLDGRSASVVSQPVPGPSRRGPRGPYKKGTHPGVSENIEHDGHLPGAKDGLGMFPPGSDLAQLVLSLKLKGKRYRTKKERMRIEKEGPPMLPEGSLDYSEMEDPFSVLSVFVPEPASRPFLTPLYPPLAAQSATTNGQPSGSSTPQLQQLPRSIFPTATAAPLTYSFSLPQPSGISASTSKKRHWTITRNPIGRSNKGKERDEDVEQGEIPAWQMPREAHAADFGSFALLAGELTREMQRRGISLSQGTGAEGEEQEVLDTIRNTLDCESGAKAASNGIAIDLVSGPDTVNGGGGLFYPNDYWNLKRATEAEEYIRDIVYGGVDGLAYVRSLAEYLTTYYSEDSPTTYQTNTVFGMSLAAWVEREIVQPLTGGRHALLQRTAEQVYRVLSATAKGLVNSVPLLENDGYVGRGCTIMTTATTRSIPEQVYLSLNVYPPAMVALSALLQIKTHKIDMGALIKAPEELFQSEEEWAGKLFKERRRNQGTETGREPLSLQAQNPTKGGGTAVGIEGQGETATPWTSQAQPPLPGREPNRNCEIEGPEELKEVLNYVADVIVAHNHKIRKARVSAAVANHQATRAWNEKGDLRGDAGLEEYGMHDTQGVASLRIMKGNDGDGLGKIEKGLESELEEQKEKNQEGQEEEEPTLRNIRLNLLALAKRAPLDTIARLPKDLVPEHIRRFVPTLGNSS</sequence>
<feature type="compositionally biased region" description="Polar residues" evidence="3">
    <location>
        <begin position="736"/>
        <end position="746"/>
    </location>
</feature>
<dbReference type="InterPro" id="IPR051831">
    <property type="entry name" value="Bromodomain_contain_prot"/>
</dbReference>
<dbReference type="GO" id="GO:0006325">
    <property type="term" value="P:chromatin organization"/>
    <property type="evidence" value="ECO:0007669"/>
    <property type="project" value="UniProtKB-ARBA"/>
</dbReference>
<dbReference type="SUPFAM" id="SSF47370">
    <property type="entry name" value="Bromodomain"/>
    <property type="match status" value="1"/>
</dbReference>
<accession>A0A2A9NZR2</accession>
<dbReference type="Gene3D" id="1.20.920.10">
    <property type="entry name" value="Bromodomain-like"/>
    <property type="match status" value="1"/>
</dbReference>
<evidence type="ECO:0000256" key="2">
    <source>
        <dbReference type="PROSITE-ProRule" id="PRU00035"/>
    </source>
</evidence>
<feature type="compositionally biased region" description="Basic residues" evidence="3">
    <location>
        <begin position="241"/>
        <end position="251"/>
    </location>
</feature>
<dbReference type="PROSITE" id="PS50014">
    <property type="entry name" value="BROMODOMAIN_2"/>
    <property type="match status" value="1"/>
</dbReference>
<dbReference type="SMART" id="SM00297">
    <property type="entry name" value="BROMO"/>
    <property type="match status" value="1"/>
</dbReference>
<dbReference type="PRINTS" id="PR00503">
    <property type="entry name" value="BROMODOMAIN"/>
</dbReference>
<feature type="compositionally biased region" description="Low complexity" evidence="3">
    <location>
        <begin position="8"/>
        <end position="32"/>
    </location>
</feature>
<dbReference type="GO" id="GO:0005634">
    <property type="term" value="C:nucleus"/>
    <property type="evidence" value="ECO:0007669"/>
    <property type="project" value="TreeGrafter"/>
</dbReference>
<dbReference type="Proteomes" id="UP000242287">
    <property type="component" value="Unassembled WGS sequence"/>
</dbReference>
<feature type="region of interest" description="Disordered" evidence="3">
    <location>
        <begin position="1"/>
        <end position="32"/>
    </location>
</feature>
<name>A0A2A9NZR2_9AGAR</name>
<organism evidence="5 6">
    <name type="scientific">Amanita thiersii Skay4041</name>
    <dbReference type="NCBI Taxonomy" id="703135"/>
    <lineage>
        <taxon>Eukaryota</taxon>
        <taxon>Fungi</taxon>
        <taxon>Dikarya</taxon>
        <taxon>Basidiomycota</taxon>
        <taxon>Agaricomycotina</taxon>
        <taxon>Agaricomycetes</taxon>
        <taxon>Agaricomycetidae</taxon>
        <taxon>Agaricales</taxon>
        <taxon>Pluteineae</taxon>
        <taxon>Amanitaceae</taxon>
        <taxon>Amanita</taxon>
    </lineage>
</organism>